<proteinExistence type="predicted"/>
<dbReference type="PANTHER" id="PTHR43316">
    <property type="entry name" value="HYDROLASE, HALOACID DELAHOGENASE-RELATED"/>
    <property type="match status" value="1"/>
</dbReference>
<dbReference type="Gene3D" id="1.10.150.750">
    <property type="match status" value="1"/>
</dbReference>
<dbReference type="SFLD" id="SFLDG01129">
    <property type="entry name" value="C1.5:_HAD__Beta-PGM__Phosphata"/>
    <property type="match status" value="1"/>
</dbReference>
<dbReference type="EMBL" id="PRLP01000169">
    <property type="protein sequence ID" value="PPC74032.1"/>
    <property type="molecule type" value="Genomic_DNA"/>
</dbReference>
<dbReference type="InterPro" id="IPR023214">
    <property type="entry name" value="HAD_sf"/>
</dbReference>
<evidence type="ECO:0000256" key="1">
    <source>
        <dbReference type="ARBA" id="ARBA00022801"/>
    </source>
</evidence>
<keyword evidence="1" id="KW-0378">Hydrolase</keyword>
<name>A0A2S5KGY0_9PROT</name>
<dbReference type="InterPro" id="IPR051540">
    <property type="entry name" value="S-2-haloacid_dehalogenase"/>
</dbReference>
<dbReference type="GO" id="GO:0019120">
    <property type="term" value="F:hydrolase activity, acting on acid halide bonds, in C-halide compounds"/>
    <property type="evidence" value="ECO:0007669"/>
    <property type="project" value="InterPro"/>
</dbReference>
<dbReference type="PANTHER" id="PTHR43316:SF9">
    <property type="entry name" value="ACID DEHALOGENASE, PUTATIVE (AFU_ORTHOLOGUE AFUA_6G14460)-RELATED"/>
    <property type="match status" value="1"/>
</dbReference>
<dbReference type="Proteomes" id="UP000238196">
    <property type="component" value="Unassembled WGS sequence"/>
</dbReference>
<dbReference type="InterPro" id="IPR036412">
    <property type="entry name" value="HAD-like_sf"/>
</dbReference>
<dbReference type="PRINTS" id="PR00413">
    <property type="entry name" value="HADHALOGNASE"/>
</dbReference>
<organism evidence="2 3">
    <name type="scientific">Proteobacteria bacterium 228</name>
    <dbReference type="NCBI Taxonomy" id="2083153"/>
    <lineage>
        <taxon>Bacteria</taxon>
        <taxon>Pseudomonadati</taxon>
        <taxon>Pseudomonadota</taxon>
    </lineage>
</organism>
<sequence length="224" mass="25141">MSVIRPKYITFDCYGTLTNFQMAAMTRELFADRISAEQMPLFVKDFGSFRLDEVLGAWKPYEEVVKTALERTCKRWGIAYKDEEGQLYYDAVPTWGPHADVPAGLAKVAKEIPLVIFSNACDDQIMSNVDKLGAPFYKVFTAQQAQAYKPRLAAFEYMLDNLGCGPEDVLHVSSSFRYDLFSAHDMGIKNKAFVARGHEQPANSIYEYHQIPDIGGLAGLVGLE</sequence>
<dbReference type="OrthoDB" id="9785638at2"/>
<dbReference type="NCBIfam" id="TIGR01493">
    <property type="entry name" value="HAD-SF-IA-v2"/>
    <property type="match status" value="1"/>
</dbReference>
<accession>A0A2S5KGY0</accession>
<gene>
    <name evidence="2" type="ORF">C4K68_28385</name>
</gene>
<dbReference type="SUPFAM" id="SSF56784">
    <property type="entry name" value="HAD-like"/>
    <property type="match status" value="1"/>
</dbReference>
<dbReference type="Gene3D" id="3.40.50.1000">
    <property type="entry name" value="HAD superfamily/HAD-like"/>
    <property type="match status" value="1"/>
</dbReference>
<evidence type="ECO:0000313" key="2">
    <source>
        <dbReference type="EMBL" id="PPC74032.1"/>
    </source>
</evidence>
<dbReference type="Pfam" id="PF00702">
    <property type="entry name" value="Hydrolase"/>
    <property type="match status" value="1"/>
</dbReference>
<dbReference type="InterPro" id="IPR006328">
    <property type="entry name" value="2-HAD"/>
</dbReference>
<dbReference type="NCBIfam" id="TIGR01428">
    <property type="entry name" value="HAD_type_II"/>
    <property type="match status" value="1"/>
</dbReference>
<evidence type="ECO:0000313" key="3">
    <source>
        <dbReference type="Proteomes" id="UP000238196"/>
    </source>
</evidence>
<reference evidence="2 3" key="1">
    <citation type="submission" date="2018-02" db="EMBL/GenBank/DDBJ databases">
        <title>novel marine gammaproteobacteria from coastal saline agro ecosystem.</title>
        <authorList>
            <person name="Krishnan R."/>
            <person name="Ramesh Kumar N."/>
        </authorList>
    </citation>
    <scope>NUCLEOTIDE SEQUENCE [LARGE SCALE GENOMIC DNA]</scope>
    <source>
        <strain evidence="2 3">228</strain>
    </source>
</reference>
<dbReference type="CDD" id="cd02588">
    <property type="entry name" value="HAD_L2-DEX"/>
    <property type="match status" value="1"/>
</dbReference>
<dbReference type="InterPro" id="IPR006439">
    <property type="entry name" value="HAD-SF_hydro_IA"/>
</dbReference>
<comment type="caution">
    <text evidence="2">The sequence shown here is derived from an EMBL/GenBank/DDBJ whole genome shotgun (WGS) entry which is preliminary data.</text>
</comment>
<dbReference type="AlphaFoldDB" id="A0A2S5KGY0"/>
<protein>
    <submittedName>
        <fullName evidence="2">Haloacid dehalogenase type II</fullName>
    </submittedName>
</protein>
<dbReference type="SFLD" id="SFLDS00003">
    <property type="entry name" value="Haloacid_Dehalogenase"/>
    <property type="match status" value="1"/>
</dbReference>